<dbReference type="SUPFAM" id="SSF48371">
    <property type="entry name" value="ARM repeat"/>
    <property type="match status" value="1"/>
</dbReference>
<dbReference type="GO" id="GO:0000070">
    <property type="term" value="P:mitotic sister chromatid segregation"/>
    <property type="evidence" value="ECO:0007669"/>
    <property type="project" value="TreeGrafter"/>
</dbReference>
<dbReference type="Pfam" id="PF12422">
    <property type="entry name" value="Condensin2nSMC"/>
    <property type="match status" value="1"/>
</dbReference>
<keyword evidence="2" id="KW-1185">Reference proteome</keyword>
<evidence type="ECO:0000313" key="2">
    <source>
        <dbReference type="Proteomes" id="UP000186804"/>
    </source>
</evidence>
<dbReference type="GO" id="GO:0000796">
    <property type="term" value="C:condensin complex"/>
    <property type="evidence" value="ECO:0007669"/>
    <property type="project" value="TreeGrafter"/>
</dbReference>
<reference evidence="1 2" key="1">
    <citation type="submission" date="2016-10" db="EMBL/GenBank/DDBJ databases">
        <title>Reductive evolution of mitochondrial metabolism and differential evolution of invasion-related proteins in Cryptosporidium.</title>
        <authorList>
            <person name="Liu S."/>
            <person name="Roellig D.M."/>
            <person name="Guo Y."/>
            <person name="Li N."/>
            <person name="Frace M.A."/>
            <person name="Tang K."/>
            <person name="Zhang L."/>
            <person name="Feng Y."/>
            <person name="Xiao L."/>
        </authorList>
    </citation>
    <scope>NUCLEOTIDE SEQUENCE [LARGE SCALE GENOMIC DNA]</scope>
    <source>
        <strain evidence="1">30847</strain>
    </source>
</reference>
<dbReference type="InterPro" id="IPR024741">
    <property type="entry name" value="Condensin2_G2"/>
</dbReference>
<dbReference type="EMBL" id="LRBS01000044">
    <property type="protein sequence ID" value="OII77210.1"/>
    <property type="molecule type" value="Genomic_DNA"/>
</dbReference>
<comment type="caution">
    <text evidence="1">The sequence shown here is derived from an EMBL/GenBank/DDBJ whole genome shotgun (WGS) entry which is preliminary data.</text>
</comment>
<gene>
    <name evidence="1" type="ORF">cand_020480</name>
</gene>
<sequence>MSCMFSEDYLNTLLGRNESPTGRKRRNSLKLSNIRELNKFKEKIFEQFGDSICSDIISNCLNSIAIIKNSDGQDLISYMVIQLGSKMIDKLFACIDEILPKSNNSVISGLSNILYSIWKNSNMNSDKEYTEELIQKKLCNGCIRLNPFMASKIRLLLSSFHENRYESDVNDLLVRLYDPILWRYLSVANWKVRLNSTALFAILFPLIDSSITSSGYQSDLNRQYCLLQQLLFDQHPEVRVTAIQGTCRVLRLYWEIVPVDKLHELLNILVTNCMRDKEFADVRIAVLDGLRIILGNPLSQYTLQNYLPRLSSYIHDIDISVRYSMSLLVLQVSKIEGMDYKKIISPKQILARISKEYILHQINQATHYIKRGGYVEFDSVEYISNNDISSESFINKPLQVARILAELLNSSIFSNKSPHDQLKYCHFLCEQCPIGLIGYASSLSISIDKNFGNDIPPSERLRFGVMLISTTIDSYLKGNAKVDHNKAKVLLSTGREILKPLLKDNNQEATKLASDFFFKTCNDAIFSKFHEDKHLWLHILQLLLDQDCFASTQFPLVTKFIIQDLWYYSLNYPTKSMDLNTSQILYDGIIPLMNKWKLYTDMWPILFDGTIQLLKGEVNNKVQIPSGWLLCNENREQINFACLYIINNSLYFKEIRDSISNSDTLLNSVMSLGEYIVKFYKNPIMQLIKSSNLLENFSSLLVFIFSILSKTCPNKINNWICLLSENMELIPEMNILLPEFLISYIKTYPSLLLCTTGDYSIINYVMKFISNLPSIFQVIFKSKECSSLIFECIKSINILSYAIKQLFSRSNSQVIYQDLIEKLYNSVIPAIEYFISEGNVDEEVLHQLKDIMRRLQLANWKV</sequence>
<dbReference type="Proteomes" id="UP000186804">
    <property type="component" value="Unassembled WGS sequence"/>
</dbReference>
<proteinExistence type="predicted"/>
<dbReference type="PANTHER" id="PTHR16199">
    <property type="entry name" value="CONDENSIN-2 COMPLEX SUBUNIT G2"/>
    <property type="match status" value="1"/>
</dbReference>
<dbReference type="AlphaFoldDB" id="A0A1J4MSK3"/>
<dbReference type="PANTHER" id="PTHR16199:SF4">
    <property type="entry name" value="CONDENSIN-2 COMPLEX SUBUNIT G2"/>
    <property type="match status" value="1"/>
</dbReference>
<dbReference type="Gene3D" id="1.25.10.10">
    <property type="entry name" value="Leucine-rich Repeat Variant"/>
    <property type="match status" value="1"/>
</dbReference>
<dbReference type="OrthoDB" id="2013972at2759"/>
<organism evidence="1 2">
    <name type="scientific">Cryptosporidium andersoni</name>
    <dbReference type="NCBI Taxonomy" id="117008"/>
    <lineage>
        <taxon>Eukaryota</taxon>
        <taxon>Sar</taxon>
        <taxon>Alveolata</taxon>
        <taxon>Apicomplexa</taxon>
        <taxon>Conoidasida</taxon>
        <taxon>Coccidia</taxon>
        <taxon>Eucoccidiorida</taxon>
        <taxon>Eimeriorina</taxon>
        <taxon>Cryptosporidiidae</taxon>
        <taxon>Cryptosporidium</taxon>
    </lineage>
</organism>
<dbReference type="InterPro" id="IPR016024">
    <property type="entry name" value="ARM-type_fold"/>
</dbReference>
<dbReference type="GeneID" id="92366232"/>
<dbReference type="GO" id="GO:0005634">
    <property type="term" value="C:nucleus"/>
    <property type="evidence" value="ECO:0007669"/>
    <property type="project" value="InterPro"/>
</dbReference>
<dbReference type="RefSeq" id="XP_067069056.1">
    <property type="nucleotide sequence ID" value="XM_067212278.1"/>
</dbReference>
<protein>
    <submittedName>
        <fullName evidence="1">HEAT repeat family protein</fullName>
    </submittedName>
</protein>
<dbReference type="VEuPathDB" id="CryptoDB:cand_020480"/>
<name>A0A1J4MSK3_9CRYT</name>
<accession>A0A1J4MSK3</accession>
<evidence type="ECO:0000313" key="1">
    <source>
        <dbReference type="EMBL" id="OII77210.1"/>
    </source>
</evidence>
<dbReference type="InterPro" id="IPR011989">
    <property type="entry name" value="ARM-like"/>
</dbReference>